<evidence type="ECO:0000256" key="1">
    <source>
        <dbReference type="ARBA" id="ARBA00022450"/>
    </source>
</evidence>
<dbReference type="Pfam" id="PF08659">
    <property type="entry name" value="KR"/>
    <property type="match status" value="1"/>
</dbReference>
<dbReference type="GO" id="GO:0006633">
    <property type="term" value="P:fatty acid biosynthetic process"/>
    <property type="evidence" value="ECO:0007669"/>
    <property type="project" value="TreeGrafter"/>
</dbReference>
<protein>
    <recommendedName>
        <fullName evidence="3">Ketoreductase domain-containing protein</fullName>
    </recommendedName>
</protein>
<organism evidence="4 5">
    <name type="scientific">Streptomyces cinnamoneus</name>
    <name type="common">Streptoverticillium cinnamoneum</name>
    <dbReference type="NCBI Taxonomy" id="53446"/>
    <lineage>
        <taxon>Bacteria</taxon>
        <taxon>Bacillati</taxon>
        <taxon>Actinomycetota</taxon>
        <taxon>Actinomycetes</taxon>
        <taxon>Kitasatosporales</taxon>
        <taxon>Streptomycetaceae</taxon>
        <taxon>Streptomyces</taxon>
        <taxon>Streptomyces cinnamoneus group</taxon>
    </lineage>
</organism>
<dbReference type="AlphaFoldDB" id="A0A918TVQ8"/>
<dbReference type="InterPro" id="IPR057326">
    <property type="entry name" value="KR_dom"/>
</dbReference>
<name>A0A918TVQ8_STRCJ</name>
<sequence length="520" mass="54850">MGVIGCCIESQTRGRLLVVRGTELTVGPGARRATGIFITPEDRVPTEEFTYTTSWRPAPLPGGAGTVPPGPVLIVHTPAGRPLADALAARHRPDEVLRRELAPHRRESAPLPTVPRTVYFLAGEHPGAPGGALDTAALERAEEQGVRALFRCARDLLVPVAATRPVDWRIVTHDAWPVAGTPVTNPAAASLAGLARVLESEHRHWSAPVLDLGLGGRLPAEADPALPHLAALIAAEPAVRGAHAAHRGGVRHVPAPHPVTLPAPAAARLRAGGTYVIAGGAGGIGLETARLLARDHDARVVLLGRSDPGEELRRRIAEADPDGRHLLHLRSDAGDPESLRAALRSVHARLGPVHGVIHSALSHTPGLVRGLDEAVLRDSLAAKSRISVALAEVFAAEPLDFLVFFSSVQSLLGDAGLAGYAAGSAFQDSYAHALDQLLPFPVRVVDWGWWGTVGAASHAAVRRRALSQGFRSIAPHEGFATVLRTLAGRPVQVLAVPGEDVLLDRLGLTPRRREQPAVAR</sequence>
<dbReference type="EMBL" id="BMVB01000016">
    <property type="protein sequence ID" value="GHC62278.1"/>
    <property type="molecule type" value="Genomic_DNA"/>
</dbReference>
<dbReference type="Gene3D" id="3.40.50.720">
    <property type="entry name" value="NAD(P)-binding Rossmann-like Domain"/>
    <property type="match status" value="1"/>
</dbReference>
<keyword evidence="1" id="KW-0596">Phosphopantetheine</keyword>
<gene>
    <name evidence="4" type="ORF">GCM10010507_44320</name>
</gene>
<dbReference type="InterPro" id="IPR013968">
    <property type="entry name" value="PKS_KR"/>
</dbReference>
<dbReference type="GO" id="GO:0005886">
    <property type="term" value="C:plasma membrane"/>
    <property type="evidence" value="ECO:0007669"/>
    <property type="project" value="TreeGrafter"/>
</dbReference>
<dbReference type="PANTHER" id="PTHR43775">
    <property type="entry name" value="FATTY ACID SYNTHASE"/>
    <property type="match status" value="1"/>
</dbReference>
<evidence type="ECO:0000313" key="5">
    <source>
        <dbReference type="Proteomes" id="UP000646244"/>
    </source>
</evidence>
<dbReference type="CDD" id="cd08953">
    <property type="entry name" value="KR_2_SDR_x"/>
    <property type="match status" value="1"/>
</dbReference>
<proteinExistence type="predicted"/>
<accession>A0A918TVQ8</accession>
<dbReference type="GO" id="GO:0005737">
    <property type="term" value="C:cytoplasm"/>
    <property type="evidence" value="ECO:0007669"/>
    <property type="project" value="TreeGrafter"/>
</dbReference>
<dbReference type="Proteomes" id="UP000646244">
    <property type="component" value="Unassembled WGS sequence"/>
</dbReference>
<evidence type="ECO:0000313" key="4">
    <source>
        <dbReference type="EMBL" id="GHC62278.1"/>
    </source>
</evidence>
<dbReference type="GO" id="GO:0071770">
    <property type="term" value="P:DIM/DIP cell wall layer assembly"/>
    <property type="evidence" value="ECO:0007669"/>
    <property type="project" value="TreeGrafter"/>
</dbReference>
<comment type="caution">
    <text evidence="4">The sequence shown here is derived from an EMBL/GenBank/DDBJ whole genome shotgun (WGS) entry which is preliminary data.</text>
</comment>
<reference evidence="4" key="1">
    <citation type="journal article" date="2014" name="Int. J. Syst. Evol. Microbiol.">
        <title>Complete genome sequence of Corynebacterium casei LMG S-19264T (=DSM 44701T), isolated from a smear-ripened cheese.</title>
        <authorList>
            <consortium name="US DOE Joint Genome Institute (JGI-PGF)"/>
            <person name="Walter F."/>
            <person name="Albersmeier A."/>
            <person name="Kalinowski J."/>
            <person name="Ruckert C."/>
        </authorList>
    </citation>
    <scope>NUCLEOTIDE SEQUENCE</scope>
    <source>
        <strain evidence="4">JCM 4633</strain>
    </source>
</reference>
<dbReference type="SUPFAM" id="SSF51735">
    <property type="entry name" value="NAD(P)-binding Rossmann-fold domains"/>
    <property type="match status" value="2"/>
</dbReference>
<feature type="domain" description="Ketoreductase" evidence="3">
    <location>
        <begin position="273"/>
        <end position="453"/>
    </location>
</feature>
<dbReference type="InterPro" id="IPR036291">
    <property type="entry name" value="NAD(P)-bd_dom_sf"/>
</dbReference>
<dbReference type="GO" id="GO:0004312">
    <property type="term" value="F:fatty acid synthase activity"/>
    <property type="evidence" value="ECO:0007669"/>
    <property type="project" value="TreeGrafter"/>
</dbReference>
<evidence type="ECO:0000259" key="3">
    <source>
        <dbReference type="SMART" id="SM00822"/>
    </source>
</evidence>
<reference evidence="4" key="2">
    <citation type="submission" date="2020-09" db="EMBL/GenBank/DDBJ databases">
        <authorList>
            <person name="Sun Q."/>
            <person name="Ohkuma M."/>
        </authorList>
    </citation>
    <scope>NUCLEOTIDE SEQUENCE</scope>
    <source>
        <strain evidence="4">JCM 4633</strain>
    </source>
</reference>
<evidence type="ECO:0000256" key="2">
    <source>
        <dbReference type="ARBA" id="ARBA00022553"/>
    </source>
</evidence>
<dbReference type="InterPro" id="IPR050091">
    <property type="entry name" value="PKS_NRPS_Biosynth_Enz"/>
</dbReference>
<dbReference type="SMART" id="SM00822">
    <property type="entry name" value="PKS_KR"/>
    <property type="match status" value="1"/>
</dbReference>
<dbReference type="PANTHER" id="PTHR43775:SF37">
    <property type="entry name" value="SI:DKEY-61P9.11"/>
    <property type="match status" value="1"/>
</dbReference>
<keyword evidence="2" id="KW-0597">Phosphoprotein</keyword>